<dbReference type="Proteomes" id="UP000664795">
    <property type="component" value="Unassembled WGS sequence"/>
</dbReference>
<dbReference type="EMBL" id="JAFMYU010000004">
    <property type="protein sequence ID" value="MBO0930682.1"/>
    <property type="molecule type" value="Genomic_DNA"/>
</dbReference>
<comment type="caution">
    <text evidence="1">The sequence shown here is derived from an EMBL/GenBank/DDBJ whole genome shotgun (WGS) entry which is preliminary data.</text>
</comment>
<keyword evidence="2" id="KW-1185">Reference proteome</keyword>
<evidence type="ECO:0000313" key="2">
    <source>
        <dbReference type="Proteomes" id="UP000664795"/>
    </source>
</evidence>
<evidence type="ECO:0000313" key="1">
    <source>
        <dbReference type="EMBL" id="MBO0930682.1"/>
    </source>
</evidence>
<reference evidence="1 2" key="1">
    <citation type="submission" date="2021-03" db="EMBL/GenBank/DDBJ databases">
        <title>Fibrella sp. HMF5036 genome sequencing and assembly.</title>
        <authorList>
            <person name="Kang H."/>
            <person name="Kim H."/>
            <person name="Bae S."/>
            <person name="Joh K."/>
        </authorList>
    </citation>
    <scope>NUCLEOTIDE SEQUENCE [LARGE SCALE GENOMIC DNA]</scope>
    <source>
        <strain evidence="1 2">HMF5036</strain>
    </source>
</reference>
<organism evidence="1 2">
    <name type="scientific">Fibrella aquatilis</name>
    <dbReference type="NCBI Taxonomy" id="2817059"/>
    <lineage>
        <taxon>Bacteria</taxon>
        <taxon>Pseudomonadati</taxon>
        <taxon>Bacteroidota</taxon>
        <taxon>Cytophagia</taxon>
        <taxon>Cytophagales</taxon>
        <taxon>Spirosomataceae</taxon>
        <taxon>Fibrella</taxon>
    </lineage>
</organism>
<proteinExistence type="predicted"/>
<dbReference type="InterPro" id="IPR024524">
    <property type="entry name" value="DUF3800"/>
</dbReference>
<dbReference type="AlphaFoldDB" id="A0A939JVB8"/>
<gene>
    <name evidence="1" type="ORF">J2I48_06735</name>
</gene>
<name>A0A939JVB8_9BACT</name>
<accession>A0A939JVB8</accession>
<dbReference type="Pfam" id="PF12686">
    <property type="entry name" value="DUF3800"/>
    <property type="match status" value="1"/>
</dbReference>
<dbReference type="RefSeq" id="WP_207334645.1">
    <property type="nucleotide sequence ID" value="NZ_JAFMYU010000004.1"/>
</dbReference>
<protein>
    <submittedName>
        <fullName evidence="1">DUF3800 domain-containing protein</fullName>
    </submittedName>
</protein>
<sequence>MAYLLFIDESGTDNVSPYEVLAGVAIEDKNLWKLIKEIHLLEIRLFGIRYKQSVGDEIKAKKFLKTKVFRLAKQGQLAHLDPFQKSELVKSCLLTGESTTKDELTAMAQAKLDYVDQVLKLCDKYGCKIFASILLRKLENNELNVSYLRKDYIYLFERFFYFLEDCQHEQQGIIVFDELDKTRSYTIINQMDTYFKRTEKGILRSTLVLPEPFFVHSDLTTGVQLADLVAYIISWGLRLKRMTKERRAELDTLSKLVKQMSYITERVFNGEKQRTSSIALIENKKGNASFPIKASEPETDPIQ</sequence>